<evidence type="ECO:0000259" key="8">
    <source>
        <dbReference type="Pfam" id="PF08281"/>
    </source>
</evidence>
<dbReference type="NCBIfam" id="TIGR02937">
    <property type="entry name" value="sigma70-ECF"/>
    <property type="match status" value="1"/>
</dbReference>
<comment type="caution">
    <text evidence="9">The sequence shown here is derived from an EMBL/GenBank/DDBJ whole genome shotgun (WGS) entry which is preliminary data.</text>
</comment>
<dbReference type="InterPro" id="IPR036388">
    <property type="entry name" value="WH-like_DNA-bd_sf"/>
</dbReference>
<dbReference type="InterPro" id="IPR014284">
    <property type="entry name" value="RNA_pol_sigma-70_dom"/>
</dbReference>
<evidence type="ECO:0000256" key="4">
    <source>
        <dbReference type="ARBA" id="ARBA00023125"/>
    </source>
</evidence>
<evidence type="ECO:0000256" key="3">
    <source>
        <dbReference type="ARBA" id="ARBA00023082"/>
    </source>
</evidence>
<dbReference type="Pfam" id="PF04542">
    <property type="entry name" value="Sigma70_r2"/>
    <property type="match status" value="1"/>
</dbReference>
<keyword evidence="5 6" id="KW-0804">Transcription</keyword>
<dbReference type="Gene3D" id="1.10.1740.10">
    <property type="match status" value="1"/>
</dbReference>
<dbReference type="InterPro" id="IPR039425">
    <property type="entry name" value="RNA_pol_sigma-70-like"/>
</dbReference>
<feature type="domain" description="RNA polymerase sigma-70 region 2" evidence="7">
    <location>
        <begin position="21"/>
        <end position="88"/>
    </location>
</feature>
<reference evidence="9 10" key="1">
    <citation type="submission" date="2024-11" db="EMBL/GenBank/DDBJ databases">
        <authorList>
            <person name="Heng Y.C."/>
            <person name="Lim A.C.H."/>
            <person name="Lee J.K.Y."/>
            <person name="Kittelmann S."/>
        </authorList>
    </citation>
    <scope>NUCLEOTIDE SEQUENCE [LARGE SCALE GENOMIC DNA]</scope>
    <source>
        <strain evidence="9 10">WILCCON 0114</strain>
    </source>
</reference>
<dbReference type="PANTHER" id="PTHR43133">
    <property type="entry name" value="RNA POLYMERASE ECF-TYPE SIGMA FACTO"/>
    <property type="match status" value="1"/>
</dbReference>
<keyword evidence="4 6" id="KW-0238">DNA-binding</keyword>
<dbReference type="InterPro" id="IPR013324">
    <property type="entry name" value="RNA_pol_sigma_r3/r4-like"/>
</dbReference>
<protein>
    <recommendedName>
        <fullName evidence="6">RNA polymerase sigma factor</fullName>
    </recommendedName>
</protein>
<comment type="similarity">
    <text evidence="1 6">Belongs to the sigma-70 factor family. ECF subfamily.</text>
</comment>
<dbReference type="RefSeq" id="WP_406789847.1">
    <property type="nucleotide sequence ID" value="NZ_JBJIAA010000027.1"/>
</dbReference>
<evidence type="ECO:0000259" key="7">
    <source>
        <dbReference type="Pfam" id="PF04542"/>
    </source>
</evidence>
<evidence type="ECO:0000256" key="2">
    <source>
        <dbReference type="ARBA" id="ARBA00023015"/>
    </source>
</evidence>
<dbReference type="PROSITE" id="PS01063">
    <property type="entry name" value="SIGMA70_ECF"/>
    <property type="match status" value="1"/>
</dbReference>
<dbReference type="Pfam" id="PF08281">
    <property type="entry name" value="Sigma70_r4_2"/>
    <property type="match status" value="1"/>
</dbReference>
<organism evidence="9 10">
    <name type="scientific">Clostridium neuense</name>
    <dbReference type="NCBI Taxonomy" id="1728934"/>
    <lineage>
        <taxon>Bacteria</taxon>
        <taxon>Bacillati</taxon>
        <taxon>Bacillota</taxon>
        <taxon>Clostridia</taxon>
        <taxon>Eubacteriales</taxon>
        <taxon>Clostridiaceae</taxon>
        <taxon>Clostridium</taxon>
    </lineage>
</organism>
<evidence type="ECO:0000256" key="6">
    <source>
        <dbReference type="RuleBase" id="RU000716"/>
    </source>
</evidence>
<accession>A0ABW8TL36</accession>
<evidence type="ECO:0000313" key="9">
    <source>
        <dbReference type="EMBL" id="MFL0253180.1"/>
    </source>
</evidence>
<dbReference type="InterPro" id="IPR000838">
    <property type="entry name" value="RNA_pol_sigma70_ECF_CS"/>
</dbReference>
<evidence type="ECO:0000313" key="10">
    <source>
        <dbReference type="Proteomes" id="UP001623592"/>
    </source>
</evidence>
<evidence type="ECO:0000256" key="5">
    <source>
        <dbReference type="ARBA" id="ARBA00023163"/>
    </source>
</evidence>
<name>A0ABW8TL36_9CLOT</name>
<dbReference type="SUPFAM" id="SSF88946">
    <property type="entry name" value="Sigma2 domain of RNA polymerase sigma factors"/>
    <property type="match status" value="1"/>
</dbReference>
<dbReference type="InterPro" id="IPR013325">
    <property type="entry name" value="RNA_pol_sigma_r2"/>
</dbReference>
<keyword evidence="2 6" id="KW-0805">Transcription regulation</keyword>
<dbReference type="InterPro" id="IPR007627">
    <property type="entry name" value="RNA_pol_sigma70_r2"/>
</dbReference>
<feature type="domain" description="RNA polymerase sigma factor 70 region 4 type 2" evidence="8">
    <location>
        <begin position="122"/>
        <end position="169"/>
    </location>
</feature>
<evidence type="ECO:0000256" key="1">
    <source>
        <dbReference type="ARBA" id="ARBA00010641"/>
    </source>
</evidence>
<dbReference type="PANTHER" id="PTHR43133:SF8">
    <property type="entry name" value="RNA POLYMERASE SIGMA FACTOR HI_1459-RELATED"/>
    <property type="match status" value="1"/>
</dbReference>
<sequence length="175" mass="20555">MEEKEFVRMAQNGSKNALNILFQQNYKTLYGFLIKLTGDANFSEDLVQETLMKAMIHIKSFKGESKFSSWIIQIALNLYRNELKRNKKFEVINIDENFNLKSKDDIENTLQVKLQVERALLELQNMSYEKRVTFILKHYYGYSLEEISSIMKCSDGTVKSRLHNTVKRLKNILKA</sequence>
<proteinExistence type="inferred from homology"/>
<dbReference type="Gene3D" id="1.10.10.10">
    <property type="entry name" value="Winged helix-like DNA-binding domain superfamily/Winged helix DNA-binding domain"/>
    <property type="match status" value="1"/>
</dbReference>
<gene>
    <name evidence="9" type="ORF">ACJDT4_22500</name>
</gene>
<dbReference type="Proteomes" id="UP001623592">
    <property type="component" value="Unassembled WGS sequence"/>
</dbReference>
<dbReference type="CDD" id="cd06171">
    <property type="entry name" value="Sigma70_r4"/>
    <property type="match status" value="1"/>
</dbReference>
<dbReference type="EMBL" id="JBJIAA010000027">
    <property type="protein sequence ID" value="MFL0253180.1"/>
    <property type="molecule type" value="Genomic_DNA"/>
</dbReference>
<keyword evidence="3 6" id="KW-0731">Sigma factor</keyword>
<keyword evidence="10" id="KW-1185">Reference proteome</keyword>
<dbReference type="SUPFAM" id="SSF88659">
    <property type="entry name" value="Sigma3 and sigma4 domains of RNA polymerase sigma factors"/>
    <property type="match status" value="1"/>
</dbReference>
<dbReference type="InterPro" id="IPR013249">
    <property type="entry name" value="RNA_pol_sigma70_r4_t2"/>
</dbReference>